<sequence>MPSPPTPMQSVKSYEHILREVPTEEVILNNERRANMFKGEDAYEYLKKKNLDEKVIHDLFNTLIDEEVIVRGLLSKNSKDVTVSLARKFNKKDSYIWVVEQTNHMHLILSVVLIAFVLLLVMYQVWPSKIRSKMTYVFYPIFAFFVFLGVLAVLRLVIFSVTFFFYPPGIWLFPNLFADVGFIDSFIPVWSYHGTETKPKKKLIK</sequence>
<dbReference type="Proteomes" id="UP000011081">
    <property type="component" value="Unassembled WGS sequence"/>
</dbReference>
<keyword evidence="7" id="KW-0653">Protein transport</keyword>
<dbReference type="InParanoid" id="L2GUN3"/>
<keyword evidence="10 11" id="KW-0472">Membrane</keyword>
<evidence type="ECO:0000256" key="9">
    <source>
        <dbReference type="ARBA" id="ARBA00023010"/>
    </source>
</evidence>
<dbReference type="GO" id="GO:0031204">
    <property type="term" value="P:post-translational protein targeting to membrane, translocation"/>
    <property type="evidence" value="ECO:0007669"/>
    <property type="project" value="TreeGrafter"/>
</dbReference>
<evidence type="ECO:0000256" key="5">
    <source>
        <dbReference type="ARBA" id="ARBA00022692"/>
    </source>
</evidence>
<accession>L2GUN3</accession>
<evidence type="ECO:0000313" key="12">
    <source>
        <dbReference type="EMBL" id="ELA47008.2"/>
    </source>
</evidence>
<keyword evidence="5 11" id="KW-0812">Transmembrane</keyword>
<dbReference type="HOGENOM" id="CLU_040936_1_0_1"/>
<comment type="similarity">
    <text evidence="2">Belongs to the SEC62 family.</text>
</comment>
<keyword evidence="6" id="KW-0256">Endoplasmic reticulum</keyword>
<name>L2GUN3_VAVCU</name>
<dbReference type="RefSeq" id="XP_008074519.1">
    <property type="nucleotide sequence ID" value="XM_008076328.1"/>
</dbReference>
<dbReference type="FunCoup" id="L2GUN3">
    <property type="interactions" value="43"/>
</dbReference>
<dbReference type="AlphaFoldDB" id="L2GUN3"/>
<dbReference type="InterPro" id="IPR004728">
    <property type="entry name" value="Sec62"/>
</dbReference>
<feature type="transmembrane region" description="Helical" evidence="11">
    <location>
        <begin position="138"/>
        <end position="166"/>
    </location>
</feature>
<dbReference type="Pfam" id="PF03839">
    <property type="entry name" value="Sec62"/>
    <property type="match status" value="1"/>
</dbReference>
<feature type="transmembrane region" description="Helical" evidence="11">
    <location>
        <begin position="172"/>
        <end position="192"/>
    </location>
</feature>
<keyword evidence="8 11" id="KW-1133">Transmembrane helix</keyword>
<organism evidence="12 13">
    <name type="scientific">Vavraia culicis (isolate floridensis)</name>
    <name type="common">Microsporidian parasite</name>
    <dbReference type="NCBI Taxonomy" id="948595"/>
    <lineage>
        <taxon>Eukaryota</taxon>
        <taxon>Fungi</taxon>
        <taxon>Fungi incertae sedis</taxon>
        <taxon>Microsporidia</taxon>
        <taxon>Pleistophoridae</taxon>
        <taxon>Vavraia</taxon>
    </lineage>
</organism>
<evidence type="ECO:0000256" key="4">
    <source>
        <dbReference type="ARBA" id="ARBA00022448"/>
    </source>
</evidence>
<evidence type="ECO:0000256" key="6">
    <source>
        <dbReference type="ARBA" id="ARBA00022824"/>
    </source>
</evidence>
<proteinExistence type="inferred from homology"/>
<evidence type="ECO:0000256" key="1">
    <source>
        <dbReference type="ARBA" id="ARBA00004477"/>
    </source>
</evidence>
<dbReference type="GO" id="GO:0005789">
    <property type="term" value="C:endoplasmic reticulum membrane"/>
    <property type="evidence" value="ECO:0007669"/>
    <property type="project" value="UniProtKB-SubCell"/>
</dbReference>
<dbReference type="EMBL" id="GL877427">
    <property type="protein sequence ID" value="ELA47008.2"/>
    <property type="molecule type" value="Genomic_DNA"/>
</dbReference>
<comment type="subcellular location">
    <subcellularLocation>
        <location evidence="1">Endoplasmic reticulum membrane</location>
        <topology evidence="1">Multi-pass membrane protein</topology>
    </subcellularLocation>
</comment>
<dbReference type="OrthoDB" id="200187at2759"/>
<dbReference type="GeneID" id="19879415"/>
<reference evidence="13" key="1">
    <citation type="submission" date="2011-03" db="EMBL/GenBank/DDBJ databases">
        <title>The genome sequence of Vavraia culicis strain floridensis.</title>
        <authorList>
            <consortium name="The Broad Institute Genome Sequencing Platform"/>
            <person name="Cuomo C."/>
            <person name="Becnel J."/>
            <person name="Sanscrainte N."/>
            <person name="Young S.K."/>
            <person name="Zeng Q."/>
            <person name="Gargeya S."/>
            <person name="Fitzgerald M."/>
            <person name="Haas B."/>
            <person name="Abouelleil A."/>
            <person name="Alvarado L."/>
            <person name="Arachchi H.M."/>
            <person name="Berlin A."/>
            <person name="Chapman S.B."/>
            <person name="Gearin G."/>
            <person name="Goldberg J."/>
            <person name="Griggs A."/>
            <person name="Gujja S."/>
            <person name="Hansen M."/>
            <person name="Heiman D."/>
            <person name="Howarth C."/>
            <person name="Larimer J."/>
            <person name="Lui A."/>
            <person name="MacDonald P.J.P."/>
            <person name="McCowen C."/>
            <person name="Montmayeur A."/>
            <person name="Murphy C."/>
            <person name="Neiman D."/>
            <person name="Pearson M."/>
            <person name="Priest M."/>
            <person name="Roberts A."/>
            <person name="Saif S."/>
            <person name="Shea T."/>
            <person name="Sisk P."/>
            <person name="Stolte C."/>
            <person name="Sykes S."/>
            <person name="Wortman J."/>
            <person name="Nusbaum C."/>
            <person name="Birren B."/>
        </authorList>
    </citation>
    <scope>NUCLEOTIDE SEQUENCE [LARGE SCALE GENOMIC DNA]</scope>
    <source>
        <strain evidence="13">floridensis</strain>
    </source>
</reference>
<evidence type="ECO:0000256" key="8">
    <source>
        <dbReference type="ARBA" id="ARBA00022989"/>
    </source>
</evidence>
<keyword evidence="13" id="KW-1185">Reference proteome</keyword>
<keyword evidence="4" id="KW-0813">Transport</keyword>
<dbReference type="PANTHER" id="PTHR12443">
    <property type="entry name" value="TRANSLOCATION PROTEIN SEC62"/>
    <property type="match status" value="1"/>
</dbReference>
<feature type="transmembrane region" description="Helical" evidence="11">
    <location>
        <begin position="107"/>
        <end position="126"/>
    </location>
</feature>
<gene>
    <name evidence="12" type="ORF">VCUG_01539</name>
</gene>
<evidence type="ECO:0000256" key="11">
    <source>
        <dbReference type="SAM" id="Phobius"/>
    </source>
</evidence>
<dbReference type="VEuPathDB" id="MicrosporidiaDB:VCUG_01539"/>
<evidence type="ECO:0000313" key="13">
    <source>
        <dbReference type="Proteomes" id="UP000011081"/>
    </source>
</evidence>
<protein>
    <recommendedName>
        <fullName evidence="3">Translocation protein SEC62</fullName>
    </recommendedName>
</protein>
<keyword evidence="9" id="KW-0811">Translocation</keyword>
<evidence type="ECO:0000256" key="2">
    <source>
        <dbReference type="ARBA" id="ARBA00010604"/>
    </source>
</evidence>
<evidence type="ECO:0000256" key="7">
    <source>
        <dbReference type="ARBA" id="ARBA00022927"/>
    </source>
</evidence>
<dbReference type="OMA" id="PPGIWLF"/>
<evidence type="ECO:0000256" key="10">
    <source>
        <dbReference type="ARBA" id="ARBA00023136"/>
    </source>
</evidence>
<evidence type="ECO:0000256" key="3">
    <source>
        <dbReference type="ARBA" id="ARBA00021257"/>
    </source>
</evidence>
<dbReference type="PANTHER" id="PTHR12443:SF9">
    <property type="entry name" value="TRANSLOCATION PROTEIN SEC62"/>
    <property type="match status" value="1"/>
</dbReference>
<dbReference type="STRING" id="948595.L2GUN3"/>